<reference evidence="1 2" key="1">
    <citation type="submission" date="2019-03" db="EMBL/GenBank/DDBJ databases">
        <authorList>
            <person name="Liu G."/>
        </authorList>
    </citation>
    <scope>NUCLEOTIDE SEQUENCE [LARGE SCALE GENOMIC DNA]</scope>
    <source>
        <strain evidence="1 2">DSM 19099</strain>
    </source>
</reference>
<accession>A0A4Y7WPY1</accession>
<dbReference type="EMBL" id="SNUX01000001">
    <property type="protein sequence ID" value="TES50427.1"/>
    <property type="molecule type" value="Genomic_DNA"/>
</dbReference>
<dbReference type="GO" id="GO:0016301">
    <property type="term" value="F:kinase activity"/>
    <property type="evidence" value="ECO:0007669"/>
    <property type="project" value="UniProtKB-KW"/>
</dbReference>
<dbReference type="Gene3D" id="2.30.30.430">
    <property type="entry name" value="Kinase associated protein B domain"/>
    <property type="match status" value="1"/>
</dbReference>
<evidence type="ECO:0000313" key="1">
    <source>
        <dbReference type="EMBL" id="TES50427.1"/>
    </source>
</evidence>
<gene>
    <name evidence="1" type="ORF">E2L03_00390</name>
</gene>
<name>A0A4Y7WPY1_9BACI</name>
<dbReference type="Pfam" id="PF08810">
    <property type="entry name" value="KapB"/>
    <property type="match status" value="1"/>
</dbReference>
<dbReference type="AlphaFoldDB" id="A0A4Y7WPY1"/>
<dbReference type="Proteomes" id="UP000298210">
    <property type="component" value="Unassembled WGS sequence"/>
</dbReference>
<proteinExistence type="predicted"/>
<dbReference type="SMART" id="SM01298">
    <property type="entry name" value="KapB"/>
    <property type="match status" value="1"/>
</dbReference>
<comment type="caution">
    <text evidence="1">The sequence shown here is derived from an EMBL/GenBank/DDBJ whole genome shotgun (WGS) entry which is preliminary data.</text>
</comment>
<evidence type="ECO:0000313" key="2">
    <source>
        <dbReference type="Proteomes" id="UP000298210"/>
    </source>
</evidence>
<keyword evidence="1" id="KW-0808">Transferase</keyword>
<dbReference type="SUPFAM" id="SSF141251">
    <property type="entry name" value="Kinase-associated protein B-like"/>
    <property type="match status" value="1"/>
</dbReference>
<dbReference type="RefSeq" id="WP_134258411.1">
    <property type="nucleotide sequence ID" value="NZ_LDIM01000012.1"/>
</dbReference>
<protein>
    <submittedName>
        <fullName evidence="1">Kinase</fullName>
    </submittedName>
</protein>
<keyword evidence="1" id="KW-0418">Kinase</keyword>
<organism evidence="1 2">
    <name type="scientific">Shouchella lehensis</name>
    <dbReference type="NCBI Taxonomy" id="300825"/>
    <lineage>
        <taxon>Bacteria</taxon>
        <taxon>Bacillati</taxon>
        <taxon>Bacillota</taxon>
        <taxon>Bacilli</taxon>
        <taxon>Bacillales</taxon>
        <taxon>Bacillaceae</taxon>
        <taxon>Shouchella</taxon>
    </lineage>
</organism>
<dbReference type="InterPro" id="IPR014916">
    <property type="entry name" value="KapB"/>
</dbReference>
<dbReference type="InterPro" id="IPR038080">
    <property type="entry name" value="KapB_sf"/>
</dbReference>
<sequence>MELVKAKYKTGIYIGELIDVQEEQNRALFKVLAVETHPKQGDLHNPKQVDVAYFHQRKALAYLEKAWVPLTTVKSYEGTEAADYESSLRQAWQRAYDTVAQDDSEWARKSLHLLDDLRHDYSF</sequence>